<proteinExistence type="predicted"/>
<name>A0A212J869_9BACT</name>
<protein>
    <submittedName>
        <fullName evidence="2">Uncharacterized protein</fullName>
    </submittedName>
</protein>
<dbReference type="RefSeq" id="WP_296939302.1">
    <property type="nucleotide sequence ID" value="NZ_LT599032.1"/>
</dbReference>
<gene>
    <name evidence="2" type="ORF">KL86DYS1_11380</name>
</gene>
<dbReference type="EMBL" id="FLUM01000001">
    <property type="protein sequence ID" value="SBV95395.1"/>
    <property type="molecule type" value="Genomic_DNA"/>
</dbReference>
<feature type="coiled-coil region" evidence="1">
    <location>
        <begin position="7"/>
        <end position="34"/>
    </location>
</feature>
<sequence>MLQQRRKDFLMRLLEEFMKKLQQLTDNREKLSNSEQKDILNECFTFFSTNFHTSIADDSDILIEKINDRDLLEQYPKLLMMRYDLSEEKSKTDLHRALAVIEYLQNTDVTYSWDRVVLREDILHRLDNND</sequence>
<keyword evidence="1" id="KW-0175">Coiled coil</keyword>
<dbReference type="AlphaFoldDB" id="A0A212J869"/>
<evidence type="ECO:0000256" key="1">
    <source>
        <dbReference type="SAM" id="Coils"/>
    </source>
</evidence>
<accession>A0A212J869</accession>
<evidence type="ECO:0000313" key="2">
    <source>
        <dbReference type="EMBL" id="SBV95395.1"/>
    </source>
</evidence>
<reference evidence="2" key="1">
    <citation type="submission" date="2016-04" db="EMBL/GenBank/DDBJ databases">
        <authorList>
            <person name="Evans L.H."/>
            <person name="Alamgir A."/>
            <person name="Owens N."/>
            <person name="Weber N.D."/>
            <person name="Virtaneva K."/>
            <person name="Barbian K."/>
            <person name="Babar A."/>
            <person name="Rosenke K."/>
        </authorList>
    </citation>
    <scope>NUCLEOTIDE SEQUENCE</scope>
    <source>
        <strain evidence="2">86-1</strain>
    </source>
</reference>
<organism evidence="2">
    <name type="scientific">uncultured Dysgonomonas sp</name>
    <dbReference type="NCBI Taxonomy" id="206096"/>
    <lineage>
        <taxon>Bacteria</taxon>
        <taxon>Pseudomonadati</taxon>
        <taxon>Bacteroidota</taxon>
        <taxon>Bacteroidia</taxon>
        <taxon>Bacteroidales</taxon>
        <taxon>Dysgonomonadaceae</taxon>
        <taxon>Dysgonomonas</taxon>
        <taxon>environmental samples</taxon>
    </lineage>
</organism>